<comment type="caution">
    <text evidence="2">The sequence shown here is derived from an EMBL/GenBank/DDBJ whole genome shotgun (WGS) entry which is preliminary data.</text>
</comment>
<name>A0AAV7SSH7_PLEWA</name>
<evidence type="ECO:0000313" key="2">
    <source>
        <dbReference type="EMBL" id="KAJ1167043.1"/>
    </source>
</evidence>
<protein>
    <submittedName>
        <fullName evidence="2">Uncharacterized protein</fullName>
    </submittedName>
</protein>
<reference evidence="2" key="1">
    <citation type="journal article" date="2022" name="bioRxiv">
        <title>Sequencing and chromosome-scale assembly of the giantPleurodeles waltlgenome.</title>
        <authorList>
            <person name="Brown T."/>
            <person name="Elewa A."/>
            <person name="Iarovenko S."/>
            <person name="Subramanian E."/>
            <person name="Araus A.J."/>
            <person name="Petzold A."/>
            <person name="Susuki M."/>
            <person name="Suzuki K.-i.T."/>
            <person name="Hayashi T."/>
            <person name="Toyoda A."/>
            <person name="Oliveira C."/>
            <person name="Osipova E."/>
            <person name="Leigh N.D."/>
            <person name="Simon A."/>
            <person name="Yun M.H."/>
        </authorList>
    </citation>
    <scope>NUCLEOTIDE SEQUENCE</scope>
    <source>
        <strain evidence="2">20211129_DDA</strain>
        <tissue evidence="2">Liver</tissue>
    </source>
</reference>
<dbReference type="EMBL" id="JANPWB010000008">
    <property type="protein sequence ID" value="KAJ1167043.1"/>
    <property type="molecule type" value="Genomic_DNA"/>
</dbReference>
<feature type="region of interest" description="Disordered" evidence="1">
    <location>
        <begin position="1"/>
        <end position="31"/>
    </location>
</feature>
<organism evidence="2 3">
    <name type="scientific">Pleurodeles waltl</name>
    <name type="common">Iberian ribbed newt</name>
    <dbReference type="NCBI Taxonomy" id="8319"/>
    <lineage>
        <taxon>Eukaryota</taxon>
        <taxon>Metazoa</taxon>
        <taxon>Chordata</taxon>
        <taxon>Craniata</taxon>
        <taxon>Vertebrata</taxon>
        <taxon>Euteleostomi</taxon>
        <taxon>Amphibia</taxon>
        <taxon>Batrachia</taxon>
        <taxon>Caudata</taxon>
        <taxon>Salamandroidea</taxon>
        <taxon>Salamandridae</taxon>
        <taxon>Pleurodelinae</taxon>
        <taxon>Pleurodeles</taxon>
    </lineage>
</organism>
<sequence>MSPASGDAGQRQTEPVTWASPRVARSRCTNPPSCRRVTCLRGLRGSCLQMALGPCPARSALAPCRL</sequence>
<gene>
    <name evidence="2" type="ORF">NDU88_007436</name>
</gene>
<accession>A0AAV7SSH7</accession>
<evidence type="ECO:0000256" key="1">
    <source>
        <dbReference type="SAM" id="MobiDB-lite"/>
    </source>
</evidence>
<proteinExistence type="predicted"/>
<keyword evidence="3" id="KW-1185">Reference proteome</keyword>
<dbReference type="AlphaFoldDB" id="A0AAV7SSH7"/>
<dbReference type="Proteomes" id="UP001066276">
    <property type="component" value="Chromosome 4_2"/>
</dbReference>
<evidence type="ECO:0000313" key="3">
    <source>
        <dbReference type="Proteomes" id="UP001066276"/>
    </source>
</evidence>